<dbReference type="InterPro" id="IPR020039">
    <property type="entry name" value="PseF"/>
</dbReference>
<dbReference type="EMBL" id="AP019774">
    <property type="protein sequence ID" value="BCD69692.1"/>
    <property type="molecule type" value="Genomic_DNA"/>
</dbReference>
<dbReference type="NCBIfam" id="TIGR03584">
    <property type="entry name" value="PseF"/>
    <property type="match status" value="1"/>
</dbReference>
<evidence type="ECO:0000313" key="5">
    <source>
        <dbReference type="Proteomes" id="UP000509742"/>
    </source>
</evidence>
<reference evidence="2 5" key="2">
    <citation type="submission" date="2020-04" db="EMBL/GenBank/DDBJ databases">
        <title>Genomic analysis of gastric non-Helicobacter pylori Helicobacters isolated in Japan.</title>
        <authorList>
            <person name="Suzuki M."/>
            <person name="Rimbara E."/>
        </authorList>
    </citation>
    <scope>NUCLEOTIDE SEQUENCE [LARGE SCALE GENOMIC DNA]</scope>
    <source>
        <strain evidence="2 5">NHP19-0020</strain>
    </source>
</reference>
<dbReference type="Proteomes" id="UP000509742">
    <property type="component" value="Chromosome"/>
</dbReference>
<organism evidence="3 4">
    <name type="scientific">Helicobacter suis</name>
    <dbReference type="NCBI Taxonomy" id="104628"/>
    <lineage>
        <taxon>Bacteria</taxon>
        <taxon>Pseudomonadati</taxon>
        <taxon>Campylobacterota</taxon>
        <taxon>Epsilonproteobacteria</taxon>
        <taxon>Campylobacterales</taxon>
        <taxon>Helicobacteraceae</taxon>
        <taxon>Helicobacter</taxon>
    </lineage>
</organism>
<dbReference type="RefSeq" id="WP_006564259.1">
    <property type="nucleotide sequence ID" value="NZ_AP019774.1"/>
</dbReference>
<dbReference type="EC" id="2.7.7.81" evidence="1"/>
<sequence>MQQIIALILARGGSKRIPLKNITPFLGKPLILHVIQAVLESKLFAQVVVSTDCEKIAQIAKTHGASVPFLRPKNLAGDFTPTLEVIAHAIKTLSIHERTMLCVLYGTSVFLRANYIKKALKALENNPHKKYAFACSAYSASPYRSFSIQENNPTPLFVENMPKRSQDLPPLYHDVGLFYLGQALHFARLEPLLAPHSIPLILPHLYVQDINTPEDLELATLKYTFLKTHAN</sequence>
<dbReference type="PANTHER" id="PTHR21485">
    <property type="entry name" value="HAD SUPERFAMILY MEMBERS CMAS AND KDSC"/>
    <property type="match status" value="1"/>
</dbReference>
<dbReference type="EMBL" id="AP023036">
    <property type="protein sequence ID" value="BCD45718.1"/>
    <property type="molecule type" value="Genomic_DNA"/>
</dbReference>
<keyword evidence="5" id="KW-1185">Reference proteome</keyword>
<dbReference type="Proteomes" id="UP000317935">
    <property type="component" value="Chromosome"/>
</dbReference>
<dbReference type="GeneID" id="56929410"/>
<dbReference type="Pfam" id="PF02348">
    <property type="entry name" value="CTP_transf_3"/>
    <property type="match status" value="1"/>
</dbReference>
<dbReference type="Gene3D" id="3.90.550.10">
    <property type="entry name" value="Spore Coat Polysaccharide Biosynthesis Protein SpsA, Chain A"/>
    <property type="match status" value="1"/>
</dbReference>
<proteinExistence type="predicted"/>
<evidence type="ECO:0000313" key="4">
    <source>
        <dbReference type="Proteomes" id="UP000317935"/>
    </source>
</evidence>
<dbReference type="PANTHER" id="PTHR21485:SF6">
    <property type="entry name" value="N-ACYLNEURAMINATE CYTIDYLYLTRANSFERASE-RELATED"/>
    <property type="match status" value="1"/>
</dbReference>
<dbReference type="AlphaFoldDB" id="A0A6J4CYB2"/>
<dbReference type="GO" id="GO:0008781">
    <property type="term" value="F:N-acylneuraminate cytidylyltransferase activity"/>
    <property type="evidence" value="ECO:0007669"/>
    <property type="project" value="TreeGrafter"/>
</dbReference>
<protein>
    <recommendedName>
        <fullName evidence="1">Pseudaminic acid cytidylyltransferase</fullName>
        <ecNumber evidence="1">2.7.7.81</ecNumber>
    </recommendedName>
</protein>
<gene>
    <name evidence="2" type="ORF">NHP190020_07570</name>
    <name evidence="3" type="ORF">SNTW_03370</name>
</gene>
<name>A0A6J4CYB2_9HELI</name>
<dbReference type="InterPro" id="IPR003329">
    <property type="entry name" value="Cytidylyl_trans"/>
</dbReference>
<dbReference type="InterPro" id="IPR029044">
    <property type="entry name" value="Nucleotide-diphossugar_trans"/>
</dbReference>
<dbReference type="SUPFAM" id="SSF53448">
    <property type="entry name" value="Nucleotide-diphospho-sugar transferases"/>
    <property type="match status" value="1"/>
</dbReference>
<evidence type="ECO:0000256" key="1">
    <source>
        <dbReference type="NCBIfam" id="TIGR03584"/>
    </source>
</evidence>
<reference evidence="3 4" key="1">
    <citation type="submission" date="2019-06" db="EMBL/GenBank/DDBJ databases">
        <title>Complete genome sequence of Helicobacter suis SNTW101c.</title>
        <authorList>
            <person name="Rimbara E."/>
            <person name="Suzuki M."/>
            <person name="Matsui H."/>
            <person name="Nakamura M."/>
            <person name="Mori S."/>
            <person name="Shibayama K."/>
        </authorList>
    </citation>
    <scope>NUCLEOTIDE SEQUENCE [LARGE SCALE GENOMIC DNA]</scope>
    <source>
        <strain evidence="3 4">SNTW101c</strain>
    </source>
</reference>
<evidence type="ECO:0000313" key="3">
    <source>
        <dbReference type="EMBL" id="BCD69692.1"/>
    </source>
</evidence>
<accession>A0A6J4CYB2</accession>
<dbReference type="CDD" id="cd02513">
    <property type="entry name" value="CMP-NeuAc_Synthase"/>
    <property type="match status" value="1"/>
</dbReference>
<dbReference type="InterPro" id="IPR050793">
    <property type="entry name" value="CMP-NeuNAc_synthase"/>
</dbReference>
<evidence type="ECO:0000313" key="2">
    <source>
        <dbReference type="EMBL" id="BCD45718.1"/>
    </source>
</evidence>
<dbReference type="OrthoDB" id="9805604at2"/>